<sequence>MAILTRENYTTAIKSWAEVKSNYSEIQNVLSPEQVFILTREQIEWFDKENEEETYFRADIGVWENKLALILTPRDSAGAVKTLDNYEYAPLQFLESDLTLKQTKTYTVTSTYTLTKDLSKGKEDSDIDFPIMDKPVTGQLKAVDEIESWKENAMDYLQRESLEFKGQRIFQSFYIPKADLLHDKEKMHDVVCVFGFKYSEVYQRLLATIIFVSNELGAKIGTPGAVYAVQSDPSNTYDWVKPCPPACLGA</sequence>
<accession>A0A1N6I9H3</accession>
<gene>
    <name evidence="1" type="ORF">SAMN05444409_2454</name>
</gene>
<protein>
    <submittedName>
        <fullName evidence="1">Uncharacterized protein</fullName>
    </submittedName>
</protein>
<dbReference type="Proteomes" id="UP000185207">
    <property type="component" value="Unassembled WGS sequence"/>
</dbReference>
<dbReference type="RefSeq" id="WP_074235666.1">
    <property type="nucleotide sequence ID" value="NZ_FSRK01000002.1"/>
</dbReference>
<organism evidence="1 2">
    <name type="scientific">Epilithonimonas zeae</name>
    <dbReference type="NCBI Taxonomy" id="1416779"/>
    <lineage>
        <taxon>Bacteria</taxon>
        <taxon>Pseudomonadati</taxon>
        <taxon>Bacteroidota</taxon>
        <taxon>Flavobacteriia</taxon>
        <taxon>Flavobacteriales</taxon>
        <taxon>Weeksellaceae</taxon>
        <taxon>Chryseobacterium group</taxon>
        <taxon>Epilithonimonas</taxon>
    </lineage>
</organism>
<keyword evidence="2" id="KW-1185">Reference proteome</keyword>
<evidence type="ECO:0000313" key="2">
    <source>
        <dbReference type="Proteomes" id="UP000185207"/>
    </source>
</evidence>
<name>A0A1N6I9H3_9FLAO</name>
<proteinExistence type="predicted"/>
<reference evidence="2" key="1">
    <citation type="submission" date="2016-11" db="EMBL/GenBank/DDBJ databases">
        <authorList>
            <person name="Varghese N."/>
            <person name="Submissions S."/>
        </authorList>
    </citation>
    <scope>NUCLEOTIDE SEQUENCE [LARGE SCALE GENOMIC DNA]</scope>
    <source>
        <strain evidence="2">DSM 27623</strain>
    </source>
</reference>
<evidence type="ECO:0000313" key="1">
    <source>
        <dbReference type="EMBL" id="SIO28671.1"/>
    </source>
</evidence>
<dbReference type="OrthoDB" id="714053at2"/>
<dbReference type="STRING" id="1416779.SAMN05444409_2454"/>
<dbReference type="EMBL" id="FSRK01000002">
    <property type="protein sequence ID" value="SIO28671.1"/>
    <property type="molecule type" value="Genomic_DNA"/>
</dbReference>
<dbReference type="AlphaFoldDB" id="A0A1N6I9H3"/>